<dbReference type="EMBL" id="CACRUT010000015">
    <property type="protein sequence ID" value="VYU37914.1"/>
    <property type="molecule type" value="Genomic_DNA"/>
</dbReference>
<dbReference type="Gene3D" id="2.40.50.1020">
    <property type="entry name" value="LytTr DNA-binding domain"/>
    <property type="match status" value="1"/>
</dbReference>
<reference evidence="1" key="1">
    <citation type="submission" date="2019-11" db="EMBL/GenBank/DDBJ databases">
        <authorList>
            <person name="Feng L."/>
        </authorList>
    </citation>
    <scope>NUCLEOTIDE SEQUENCE</scope>
    <source>
        <strain evidence="1">PclaraLFYP37</strain>
    </source>
</reference>
<dbReference type="InterPro" id="IPR007492">
    <property type="entry name" value="LytTR_DNA-bd_dom"/>
</dbReference>
<protein>
    <submittedName>
        <fullName evidence="1">LytTr DNA-binding domain protein</fullName>
    </submittedName>
</protein>
<dbReference type="GO" id="GO:0003677">
    <property type="term" value="F:DNA binding"/>
    <property type="evidence" value="ECO:0007669"/>
    <property type="project" value="UniProtKB-KW"/>
</dbReference>
<accession>A0A6N3EDA3</accession>
<dbReference type="AlphaFoldDB" id="A0A6N3EDA3"/>
<gene>
    <name evidence="1" type="ORF">PCLFYP37_02685</name>
</gene>
<dbReference type="RefSeq" id="WP_008618550.1">
    <property type="nucleotide sequence ID" value="NZ_AP025941.1"/>
</dbReference>
<organism evidence="1">
    <name type="scientific">Paraprevotella clara</name>
    <dbReference type="NCBI Taxonomy" id="454154"/>
    <lineage>
        <taxon>Bacteria</taxon>
        <taxon>Pseudomonadati</taxon>
        <taxon>Bacteroidota</taxon>
        <taxon>Bacteroidia</taxon>
        <taxon>Bacteroidales</taxon>
        <taxon>Prevotellaceae</taxon>
        <taxon>Paraprevotella</taxon>
    </lineage>
</organism>
<keyword evidence="1" id="KW-0238">DNA-binding</keyword>
<sequence>MENKLCFSVYGELYVVDLDRMLYFEADDHYTHVYYSSGTHFMIPFGLAKVEAALSNKGRAGDAFLRLGRKYIVNIRRVFHVNAVKQVAVLADDHGTNYTLRLPKPVLRMLMEDISGKPQITTTQS</sequence>
<dbReference type="Pfam" id="PF04397">
    <property type="entry name" value="LytTR"/>
    <property type="match status" value="1"/>
</dbReference>
<proteinExistence type="predicted"/>
<evidence type="ECO:0000313" key="1">
    <source>
        <dbReference type="EMBL" id="VYU37914.1"/>
    </source>
</evidence>
<name>A0A6N3EDA3_9BACT</name>
<dbReference type="GeneID" id="93556714"/>
<dbReference type="SMART" id="SM00850">
    <property type="entry name" value="LytTR"/>
    <property type="match status" value="1"/>
</dbReference>